<accession>A0A6C0E7E8</accession>
<dbReference type="EMBL" id="MN739747">
    <property type="protein sequence ID" value="QHT24662.1"/>
    <property type="molecule type" value="Genomic_DNA"/>
</dbReference>
<evidence type="ECO:0000313" key="1">
    <source>
        <dbReference type="EMBL" id="QHT24662.1"/>
    </source>
</evidence>
<organism evidence="1">
    <name type="scientific">viral metagenome</name>
    <dbReference type="NCBI Taxonomy" id="1070528"/>
    <lineage>
        <taxon>unclassified sequences</taxon>
        <taxon>metagenomes</taxon>
        <taxon>organismal metagenomes</taxon>
    </lineage>
</organism>
<name>A0A6C0E7E8_9ZZZZ</name>
<reference evidence="1" key="1">
    <citation type="journal article" date="2020" name="Nature">
        <title>Giant virus diversity and host interactions through global metagenomics.</title>
        <authorList>
            <person name="Schulz F."/>
            <person name="Roux S."/>
            <person name="Paez-Espino D."/>
            <person name="Jungbluth S."/>
            <person name="Walsh D.A."/>
            <person name="Denef V.J."/>
            <person name="McMahon K.D."/>
            <person name="Konstantinidis K.T."/>
            <person name="Eloe-Fadrosh E.A."/>
            <person name="Kyrpides N.C."/>
            <person name="Woyke T."/>
        </authorList>
    </citation>
    <scope>NUCLEOTIDE SEQUENCE</scope>
    <source>
        <strain evidence="1">GVMAG-M-3300023179-150</strain>
    </source>
</reference>
<dbReference type="PANTHER" id="PTHR46586:SF3">
    <property type="entry name" value="ANKYRIN REPEAT-CONTAINING PROTEIN"/>
    <property type="match status" value="1"/>
</dbReference>
<evidence type="ECO:0008006" key="2">
    <source>
        <dbReference type="Google" id="ProtNLM"/>
    </source>
</evidence>
<dbReference type="InterPro" id="IPR036770">
    <property type="entry name" value="Ankyrin_rpt-contain_sf"/>
</dbReference>
<proteinExistence type="predicted"/>
<dbReference type="AlphaFoldDB" id="A0A6C0E7E8"/>
<dbReference type="InterPro" id="IPR052050">
    <property type="entry name" value="SecEffector_AnkRepeat"/>
</dbReference>
<dbReference type="SUPFAM" id="SSF48403">
    <property type="entry name" value="Ankyrin repeat"/>
    <property type="match status" value="1"/>
</dbReference>
<sequence length="481" mass="56607">MLLRHHYYLSYKKTGLYDNNIYMEIYNPNVKIEHSPGEFVLRVVIVSSKNLICKNRCRSMPLALLNKKNILSEKYLLYDIWTIKKFKLEITEFYVLDVCQIGKTDILEYLKNLDNGITLSKYSEKALDVASEFGKIHVLEWWKNSGLELKYSTDALDLASCDHYNIDILEWWKNSGLPLKYSADALANASEKSHINIIKWWFNSELPLKYDYRPIENATMLNNINVLTCWKESGLPLEYTSFALVCAFKVHYNNHNRGNNNVLEWWKNSGLPLKYEKHHILNYPSKKGCIDILEWFTNSGLEFEYDQTPLYEASVNSQIKVLDWWFNSGLPLKYSHILLDTVSSNGLIKVLDWWVNSKLPLEYSEKAIDNLFLGHNKVSKIFEVLEWWKNSKLPIKYSEAALDNASRYSRIELMTWWKNSGLPLKYTKKSIDYAFRNDKFDTLNWWFNSGLPLKYSGNLIYIKEESRRRQYLISLTSGKKN</sequence>
<dbReference type="PANTHER" id="PTHR46586">
    <property type="entry name" value="ANKYRIN REPEAT-CONTAINING PROTEIN"/>
    <property type="match status" value="1"/>
</dbReference>
<protein>
    <recommendedName>
        <fullName evidence="2">Ankyrin repeat protein</fullName>
    </recommendedName>
</protein>